<dbReference type="EMBL" id="RJKM01000001">
    <property type="protein sequence ID" value="ROP36274.1"/>
    <property type="molecule type" value="Genomic_DNA"/>
</dbReference>
<name>A0A3N1H1A8_9PSEU</name>
<evidence type="ECO:0000313" key="2">
    <source>
        <dbReference type="EMBL" id="ROP36274.1"/>
    </source>
</evidence>
<keyword evidence="3" id="KW-1185">Reference proteome</keyword>
<organism evidence="2 3">
    <name type="scientific">Saccharothrix texasensis</name>
    <dbReference type="NCBI Taxonomy" id="103734"/>
    <lineage>
        <taxon>Bacteria</taxon>
        <taxon>Bacillati</taxon>
        <taxon>Actinomycetota</taxon>
        <taxon>Actinomycetes</taxon>
        <taxon>Pseudonocardiales</taxon>
        <taxon>Pseudonocardiaceae</taxon>
        <taxon>Saccharothrix</taxon>
    </lineage>
</organism>
<dbReference type="AlphaFoldDB" id="A0A3N1H1A8"/>
<feature type="region of interest" description="Disordered" evidence="1">
    <location>
        <begin position="71"/>
        <end position="97"/>
    </location>
</feature>
<evidence type="ECO:0000256" key="1">
    <source>
        <dbReference type="SAM" id="MobiDB-lite"/>
    </source>
</evidence>
<proteinExistence type="predicted"/>
<evidence type="ECO:0008006" key="4">
    <source>
        <dbReference type="Google" id="ProtNLM"/>
    </source>
</evidence>
<reference evidence="2 3" key="1">
    <citation type="submission" date="2018-11" db="EMBL/GenBank/DDBJ databases">
        <title>Sequencing the genomes of 1000 actinobacteria strains.</title>
        <authorList>
            <person name="Klenk H.-P."/>
        </authorList>
    </citation>
    <scope>NUCLEOTIDE SEQUENCE [LARGE SCALE GENOMIC DNA]</scope>
    <source>
        <strain evidence="2 3">DSM 44231</strain>
    </source>
</reference>
<evidence type="ECO:0000313" key="3">
    <source>
        <dbReference type="Proteomes" id="UP000268727"/>
    </source>
</evidence>
<protein>
    <recommendedName>
        <fullName evidence="4">HNH endonuclease</fullName>
    </recommendedName>
</protein>
<gene>
    <name evidence="2" type="ORF">EDD40_1539</name>
</gene>
<accession>A0A3N1H1A8</accession>
<dbReference type="Gene3D" id="1.10.30.50">
    <property type="match status" value="1"/>
</dbReference>
<comment type="caution">
    <text evidence="2">The sequence shown here is derived from an EMBL/GenBank/DDBJ whole genome shotgun (WGS) entry which is preliminary data.</text>
</comment>
<sequence length="97" mass="10801">MVVAVAKWQGRKGRPWRRIVAATKRLPPVCGRCGLQIDMTLPPNHRMSYTTGHRRARARGGVASVANARPEHRACNSSAGADVPGRRTQAFRRSQEW</sequence>
<dbReference type="Proteomes" id="UP000268727">
    <property type="component" value="Unassembled WGS sequence"/>
</dbReference>